<name>A0A4Y2HEJ3_ARAVE</name>
<gene>
    <name evidence="1" type="ORF">AVEN_147630_1</name>
</gene>
<organism evidence="1 2">
    <name type="scientific">Araneus ventricosus</name>
    <name type="common">Orbweaver spider</name>
    <name type="synonym">Epeira ventricosa</name>
    <dbReference type="NCBI Taxonomy" id="182803"/>
    <lineage>
        <taxon>Eukaryota</taxon>
        <taxon>Metazoa</taxon>
        <taxon>Ecdysozoa</taxon>
        <taxon>Arthropoda</taxon>
        <taxon>Chelicerata</taxon>
        <taxon>Arachnida</taxon>
        <taxon>Araneae</taxon>
        <taxon>Araneomorphae</taxon>
        <taxon>Entelegynae</taxon>
        <taxon>Araneoidea</taxon>
        <taxon>Araneidae</taxon>
        <taxon>Araneus</taxon>
    </lineage>
</organism>
<keyword evidence="2" id="KW-1185">Reference proteome</keyword>
<proteinExistence type="predicted"/>
<dbReference type="EMBL" id="BGPR01001884">
    <property type="protein sequence ID" value="GBM63695.1"/>
    <property type="molecule type" value="Genomic_DNA"/>
</dbReference>
<comment type="caution">
    <text evidence="1">The sequence shown here is derived from an EMBL/GenBank/DDBJ whole genome shotgun (WGS) entry which is preliminary data.</text>
</comment>
<evidence type="ECO:0000313" key="2">
    <source>
        <dbReference type="Proteomes" id="UP000499080"/>
    </source>
</evidence>
<sequence>MPSRDHPSACPTMRRVYYSTRENRTLFFIFQQKSNHTPTRNTGKAVSDHENEGECFLSSRRLFLSQQSKCRRYWKKGWKNTFQSLQAAAVAFFLLLWYRLRVRRPSEGHIRSGEGTDDQDDPRYVADSDLAPLC</sequence>
<reference evidence="1 2" key="1">
    <citation type="journal article" date="2019" name="Sci. Rep.">
        <title>Orb-weaving spider Araneus ventricosus genome elucidates the spidroin gene catalogue.</title>
        <authorList>
            <person name="Kono N."/>
            <person name="Nakamura H."/>
            <person name="Ohtoshi R."/>
            <person name="Moran D.A.P."/>
            <person name="Shinohara A."/>
            <person name="Yoshida Y."/>
            <person name="Fujiwara M."/>
            <person name="Mori M."/>
            <person name="Tomita M."/>
            <person name="Arakawa K."/>
        </authorList>
    </citation>
    <scope>NUCLEOTIDE SEQUENCE [LARGE SCALE GENOMIC DNA]</scope>
</reference>
<accession>A0A4Y2HEJ3</accession>
<dbReference type="Proteomes" id="UP000499080">
    <property type="component" value="Unassembled WGS sequence"/>
</dbReference>
<evidence type="ECO:0000313" key="1">
    <source>
        <dbReference type="EMBL" id="GBM63695.1"/>
    </source>
</evidence>
<protein>
    <submittedName>
        <fullName evidence="1">Uncharacterized protein</fullName>
    </submittedName>
</protein>
<dbReference type="AlphaFoldDB" id="A0A4Y2HEJ3"/>